<accession>A0ABV5VRN2</accession>
<protein>
    <submittedName>
        <fullName evidence="5">Enolase C-terminal domain-like protein</fullName>
    </submittedName>
</protein>
<reference evidence="5 6" key="1">
    <citation type="submission" date="2024-09" db="EMBL/GenBank/DDBJ databases">
        <authorList>
            <person name="Sun Q."/>
            <person name="Mori K."/>
        </authorList>
    </citation>
    <scope>NUCLEOTIDE SEQUENCE [LARGE SCALE GENOMIC DNA]</scope>
    <source>
        <strain evidence="5 6">JCM 12520</strain>
    </source>
</reference>
<comment type="cofactor">
    <cofactor evidence="1">
        <name>Mg(2+)</name>
        <dbReference type="ChEBI" id="CHEBI:18420"/>
    </cofactor>
</comment>
<dbReference type="SMART" id="SM00922">
    <property type="entry name" value="MR_MLE"/>
    <property type="match status" value="1"/>
</dbReference>
<dbReference type="PANTHER" id="PTHR13794">
    <property type="entry name" value="ENOLASE SUPERFAMILY, MANDELATE RACEMASE"/>
    <property type="match status" value="1"/>
</dbReference>
<dbReference type="SUPFAM" id="SSF54826">
    <property type="entry name" value="Enolase N-terminal domain-like"/>
    <property type="match status" value="1"/>
</dbReference>
<dbReference type="InterPro" id="IPR013341">
    <property type="entry name" value="Mandelate_racemase_N_dom"/>
</dbReference>
<gene>
    <name evidence="5" type="ORF">ACFFNY_05025</name>
</gene>
<evidence type="ECO:0000256" key="2">
    <source>
        <dbReference type="ARBA" id="ARBA00022723"/>
    </source>
</evidence>
<dbReference type="Gene3D" id="3.20.20.120">
    <property type="entry name" value="Enolase-like C-terminal domain"/>
    <property type="match status" value="1"/>
</dbReference>
<keyword evidence="2" id="KW-0479">Metal-binding</keyword>
<dbReference type="SUPFAM" id="SSF51604">
    <property type="entry name" value="Enolase C-terminal domain-like"/>
    <property type="match status" value="1"/>
</dbReference>
<dbReference type="Gene3D" id="3.30.390.10">
    <property type="entry name" value="Enolase-like, N-terminal domain"/>
    <property type="match status" value="1"/>
</dbReference>
<evidence type="ECO:0000256" key="1">
    <source>
        <dbReference type="ARBA" id="ARBA00001946"/>
    </source>
</evidence>
<dbReference type="InterPro" id="IPR029065">
    <property type="entry name" value="Enolase_C-like"/>
</dbReference>
<name>A0ABV5VRN2_9BACL</name>
<dbReference type="InterPro" id="IPR013342">
    <property type="entry name" value="Mandelate_racemase_C"/>
</dbReference>
<dbReference type="PANTHER" id="PTHR13794:SF58">
    <property type="entry name" value="MITOCHONDRIAL ENOLASE SUPERFAMILY MEMBER 1"/>
    <property type="match status" value="1"/>
</dbReference>
<evidence type="ECO:0000313" key="6">
    <source>
        <dbReference type="Proteomes" id="UP001589619"/>
    </source>
</evidence>
<evidence type="ECO:0000259" key="4">
    <source>
        <dbReference type="SMART" id="SM00922"/>
    </source>
</evidence>
<dbReference type="InterPro" id="IPR046945">
    <property type="entry name" value="RHMD-like"/>
</dbReference>
<dbReference type="EMBL" id="JBHMAG010000004">
    <property type="protein sequence ID" value="MFB9750933.1"/>
    <property type="molecule type" value="Genomic_DNA"/>
</dbReference>
<dbReference type="Proteomes" id="UP001589619">
    <property type="component" value="Unassembled WGS sequence"/>
</dbReference>
<dbReference type="Pfam" id="PF13378">
    <property type="entry name" value="MR_MLE_C"/>
    <property type="match status" value="1"/>
</dbReference>
<proteinExistence type="predicted"/>
<dbReference type="Pfam" id="PF02746">
    <property type="entry name" value="MR_MLE_N"/>
    <property type="match status" value="1"/>
</dbReference>
<dbReference type="RefSeq" id="WP_344905428.1">
    <property type="nucleotide sequence ID" value="NZ_BAAAYO010000002.1"/>
</dbReference>
<organism evidence="5 6">
    <name type="scientific">Paenibacillus hodogayensis</name>
    <dbReference type="NCBI Taxonomy" id="279208"/>
    <lineage>
        <taxon>Bacteria</taxon>
        <taxon>Bacillati</taxon>
        <taxon>Bacillota</taxon>
        <taxon>Bacilli</taxon>
        <taxon>Bacillales</taxon>
        <taxon>Paenibacillaceae</taxon>
        <taxon>Paenibacillus</taxon>
    </lineage>
</organism>
<dbReference type="InterPro" id="IPR029017">
    <property type="entry name" value="Enolase-like_N"/>
</dbReference>
<keyword evidence="3" id="KW-0460">Magnesium</keyword>
<evidence type="ECO:0000313" key="5">
    <source>
        <dbReference type="EMBL" id="MFB9750933.1"/>
    </source>
</evidence>
<feature type="domain" description="Mandelate racemase/muconate lactonizing enzyme C-terminal" evidence="4">
    <location>
        <begin position="140"/>
        <end position="236"/>
    </location>
</feature>
<dbReference type="InterPro" id="IPR036849">
    <property type="entry name" value="Enolase-like_C_sf"/>
</dbReference>
<dbReference type="SFLD" id="SFLDS00001">
    <property type="entry name" value="Enolase"/>
    <property type="match status" value="1"/>
</dbReference>
<sequence>MKIIDVKAYGIETPVTTQFNWRKGLPGSGTVREQGIVRILTDEGIEGVAVTQRAGMTVEYVRRRLKDMLIGKDPLLKEKLWHEIWEMDRLEEFQIMYMGLIDMALWDITAKKAGMPLYQLIGGNSDRVQAYASTVTYDTTEQFLEAADACIERGYKAIKLHAWGDARQDAKLCQDLRKHVGDGIELMYDGSAGFNLQEAIYLGRALEEADYRWYEEPMRESSIWTYKRLCEELTIPVLAAETSDGCHYNAADFIVQGACDMIRTGTLLKGGITGSLRIAHLADSFGMKAEIHGGDQANVQLACGIPNNSFFEVLVWGSGDSIGFGYPNVDRDGYISAPQGPGIGYRFDWEEVERTARYKC</sequence>
<evidence type="ECO:0000256" key="3">
    <source>
        <dbReference type="ARBA" id="ARBA00022842"/>
    </source>
</evidence>
<keyword evidence="6" id="KW-1185">Reference proteome</keyword>
<comment type="caution">
    <text evidence="5">The sequence shown here is derived from an EMBL/GenBank/DDBJ whole genome shotgun (WGS) entry which is preliminary data.</text>
</comment>